<feature type="compositionally biased region" description="Basic and acidic residues" evidence="1">
    <location>
        <begin position="99"/>
        <end position="108"/>
    </location>
</feature>
<name>A0AAD3CRI8_9STRA</name>
<accession>A0AAD3CRI8</accession>
<feature type="compositionally biased region" description="Acidic residues" evidence="1">
    <location>
        <begin position="119"/>
        <end position="136"/>
    </location>
</feature>
<feature type="region of interest" description="Disordered" evidence="1">
    <location>
        <begin position="180"/>
        <end position="216"/>
    </location>
</feature>
<reference evidence="2 3" key="1">
    <citation type="journal article" date="2021" name="Sci. Rep.">
        <title>The genome of the diatom Chaetoceros tenuissimus carries an ancient integrated fragment of an extant virus.</title>
        <authorList>
            <person name="Hongo Y."/>
            <person name="Kimura K."/>
            <person name="Takaki Y."/>
            <person name="Yoshida Y."/>
            <person name="Baba S."/>
            <person name="Kobayashi G."/>
            <person name="Nagasaki K."/>
            <person name="Hano T."/>
            <person name="Tomaru Y."/>
        </authorList>
    </citation>
    <scope>NUCLEOTIDE SEQUENCE [LARGE SCALE GENOMIC DNA]</scope>
    <source>
        <strain evidence="2 3">NIES-3715</strain>
    </source>
</reference>
<proteinExistence type="predicted"/>
<evidence type="ECO:0000313" key="2">
    <source>
        <dbReference type="EMBL" id="GFH49735.1"/>
    </source>
</evidence>
<feature type="compositionally biased region" description="Polar residues" evidence="1">
    <location>
        <begin position="84"/>
        <end position="98"/>
    </location>
</feature>
<feature type="compositionally biased region" description="Polar residues" evidence="1">
    <location>
        <begin position="203"/>
        <end position="216"/>
    </location>
</feature>
<evidence type="ECO:0000256" key="1">
    <source>
        <dbReference type="SAM" id="MobiDB-lite"/>
    </source>
</evidence>
<keyword evidence="3" id="KW-1185">Reference proteome</keyword>
<evidence type="ECO:0000313" key="3">
    <source>
        <dbReference type="Proteomes" id="UP001054902"/>
    </source>
</evidence>
<protein>
    <submittedName>
        <fullName evidence="2">Uncharacterized protein</fullName>
    </submittedName>
</protein>
<feature type="compositionally biased region" description="Basic and acidic residues" evidence="1">
    <location>
        <begin position="45"/>
        <end position="58"/>
    </location>
</feature>
<gene>
    <name evidence="2" type="ORF">CTEN210_06211</name>
</gene>
<dbReference type="AlphaFoldDB" id="A0AAD3CRI8"/>
<feature type="region of interest" description="Disordered" evidence="1">
    <location>
        <begin position="37"/>
        <end position="146"/>
    </location>
</feature>
<dbReference type="EMBL" id="BLLK01000038">
    <property type="protein sequence ID" value="GFH49735.1"/>
    <property type="molecule type" value="Genomic_DNA"/>
</dbReference>
<sequence length="476" mass="53802">MADIIDLCCSDHSISDDDDDDPLLSFQPFTAKASSSITSLTKKRKVEESEAVRKESVKQSRVKVNLDAESDSTRKDDSSSSRSIPATNKDMTMTMSQNAKERLDDTVTERLSSSSTDGEIIEIDSSSEEECEDDDQSNSSHEDMDNLEIIDNKRKMTIQNPYAKQFAFKAPAIVSPPFKAPSNKPSNMMHQRTPRKPIANPYLKTSNVGGRQTSFSTSSLSRPIAIAKRRVGKNVMYLLRDGNSGIEKWKLVKALNEEEKAACQRYRNKQKSIEKGHENKAKFIVHHAELGNKDRVDEIMQEIPLSNIEHYLAAHINSAKIREDQDISDWGKVKRSMYFYEHTPLISAVLKTDVKVVLSLLYTGLCDPTLESCMNCFIDDRYTMHEDDVTTALKAAKNQSKRPFDSIEKRNDAKKIEALILEALKMWPVAKDKSAESPCSEGSRKYMNRMYGVSNSSTQQQQTMQLRANLENILKM</sequence>
<organism evidence="2 3">
    <name type="scientific">Chaetoceros tenuissimus</name>
    <dbReference type="NCBI Taxonomy" id="426638"/>
    <lineage>
        <taxon>Eukaryota</taxon>
        <taxon>Sar</taxon>
        <taxon>Stramenopiles</taxon>
        <taxon>Ochrophyta</taxon>
        <taxon>Bacillariophyta</taxon>
        <taxon>Coscinodiscophyceae</taxon>
        <taxon>Chaetocerotophycidae</taxon>
        <taxon>Chaetocerotales</taxon>
        <taxon>Chaetocerotaceae</taxon>
        <taxon>Chaetoceros</taxon>
    </lineage>
</organism>
<comment type="caution">
    <text evidence="2">The sequence shown here is derived from an EMBL/GenBank/DDBJ whole genome shotgun (WGS) entry which is preliminary data.</text>
</comment>
<dbReference type="Proteomes" id="UP001054902">
    <property type="component" value="Unassembled WGS sequence"/>
</dbReference>